<dbReference type="EMBL" id="CM044704">
    <property type="protein sequence ID" value="KAI5665438.1"/>
    <property type="molecule type" value="Genomic_DNA"/>
</dbReference>
<evidence type="ECO:0000313" key="2">
    <source>
        <dbReference type="Proteomes" id="UP001060085"/>
    </source>
</evidence>
<organism evidence="1 2">
    <name type="scientific">Catharanthus roseus</name>
    <name type="common">Madagascar periwinkle</name>
    <name type="synonym">Vinca rosea</name>
    <dbReference type="NCBI Taxonomy" id="4058"/>
    <lineage>
        <taxon>Eukaryota</taxon>
        <taxon>Viridiplantae</taxon>
        <taxon>Streptophyta</taxon>
        <taxon>Embryophyta</taxon>
        <taxon>Tracheophyta</taxon>
        <taxon>Spermatophyta</taxon>
        <taxon>Magnoliopsida</taxon>
        <taxon>eudicotyledons</taxon>
        <taxon>Gunneridae</taxon>
        <taxon>Pentapetalae</taxon>
        <taxon>asterids</taxon>
        <taxon>lamiids</taxon>
        <taxon>Gentianales</taxon>
        <taxon>Apocynaceae</taxon>
        <taxon>Rauvolfioideae</taxon>
        <taxon>Vinceae</taxon>
        <taxon>Catharanthinae</taxon>
        <taxon>Catharanthus</taxon>
    </lineage>
</organism>
<sequence>MGLVCVTHGRPLTPNLGHAIVLGEASITQGNIQSLQTRMTMVPFQAQKSMRKETMKEDEAEYKETKNKLGSSPPSCENKCFGCMPCEAIQVPTTNNRVGVQYANYEPEGWKCNECNSASFSSPSKKKNQKNHSLTKQITAMSTFSYYNEARPTIKNILLLDSEGKRVAVKYYSDEWPTNVAKLAFEKSIFTKTQKTNARTEAEITMLESNIIVYKFVQDLHFFVTGGDEENELILTNVLQATYQACLCFRNNVEQREALENLDLILLCLDEIADGGSFPCETSCTSAPLERDLLFSGTFRICWTSFSSIFAPCFTEVGQTFHMPVFLCIGRMILETDGSIIAGKVATHNMDDSAPLSEQTISQALATAREHLTRSFLK</sequence>
<accession>A0ACC0B0Q9</accession>
<comment type="caution">
    <text evidence="1">The sequence shown here is derived from an EMBL/GenBank/DDBJ whole genome shotgun (WGS) entry which is preliminary data.</text>
</comment>
<keyword evidence="2" id="KW-1185">Reference proteome</keyword>
<protein>
    <submittedName>
        <fullName evidence="1">Uncharacterized protein</fullName>
    </submittedName>
</protein>
<gene>
    <name evidence="1" type="ORF">M9H77_15291</name>
</gene>
<dbReference type="Proteomes" id="UP001060085">
    <property type="component" value="Linkage Group LG04"/>
</dbReference>
<name>A0ACC0B0Q9_CATRO</name>
<proteinExistence type="predicted"/>
<reference evidence="2" key="1">
    <citation type="journal article" date="2023" name="Nat. Plants">
        <title>Single-cell RNA sequencing provides a high-resolution roadmap for understanding the multicellular compartmentation of specialized metabolism.</title>
        <authorList>
            <person name="Sun S."/>
            <person name="Shen X."/>
            <person name="Li Y."/>
            <person name="Li Y."/>
            <person name="Wang S."/>
            <person name="Li R."/>
            <person name="Zhang H."/>
            <person name="Shen G."/>
            <person name="Guo B."/>
            <person name="Wei J."/>
            <person name="Xu J."/>
            <person name="St-Pierre B."/>
            <person name="Chen S."/>
            <person name="Sun C."/>
        </authorList>
    </citation>
    <scope>NUCLEOTIDE SEQUENCE [LARGE SCALE GENOMIC DNA]</scope>
</reference>
<evidence type="ECO:0000313" key="1">
    <source>
        <dbReference type="EMBL" id="KAI5665438.1"/>
    </source>
</evidence>